<keyword evidence="2" id="KW-1185">Reference proteome</keyword>
<organism evidence="1 2">
    <name type="scientific">Trichoderma arundinaceum</name>
    <dbReference type="NCBI Taxonomy" id="490622"/>
    <lineage>
        <taxon>Eukaryota</taxon>
        <taxon>Fungi</taxon>
        <taxon>Dikarya</taxon>
        <taxon>Ascomycota</taxon>
        <taxon>Pezizomycotina</taxon>
        <taxon>Sordariomycetes</taxon>
        <taxon>Hypocreomycetidae</taxon>
        <taxon>Hypocreales</taxon>
        <taxon>Hypocreaceae</taxon>
        <taxon>Trichoderma</taxon>
    </lineage>
</organism>
<protein>
    <submittedName>
        <fullName evidence="1">Uncharacterized protein</fullName>
    </submittedName>
</protein>
<sequence>MRKHAANTRATALIHGIGQTLAGLESRAQSQSIQRNHFSGPRAKIAESASRAESISFHKQPGLHVWPRLRQSRNTDQGQELLMRAAIPPLQGLSELRVRREQHRLMMR</sequence>
<comment type="caution">
    <text evidence="1">The sequence shown here is derived from an EMBL/GenBank/DDBJ whole genome shotgun (WGS) entry which is preliminary data.</text>
</comment>
<evidence type="ECO:0000313" key="1">
    <source>
        <dbReference type="EMBL" id="RFU75010.1"/>
    </source>
</evidence>
<name>A0A395NG77_TRIAR</name>
<proteinExistence type="predicted"/>
<gene>
    <name evidence="1" type="ORF">TARUN_7241</name>
</gene>
<reference evidence="1 2" key="1">
    <citation type="journal article" date="2018" name="PLoS Pathog.">
        <title>Evolution of structural diversity of trichothecenes, a family of toxins produced by plant pathogenic and entomopathogenic fungi.</title>
        <authorList>
            <person name="Proctor R.H."/>
            <person name="McCormick S.P."/>
            <person name="Kim H.S."/>
            <person name="Cardoza R.E."/>
            <person name="Stanley A.M."/>
            <person name="Lindo L."/>
            <person name="Kelly A."/>
            <person name="Brown D.W."/>
            <person name="Lee T."/>
            <person name="Vaughan M.M."/>
            <person name="Alexander N.J."/>
            <person name="Busman M."/>
            <person name="Gutierrez S."/>
        </authorList>
    </citation>
    <scope>NUCLEOTIDE SEQUENCE [LARGE SCALE GENOMIC DNA]</scope>
    <source>
        <strain evidence="1 2">IBT 40837</strain>
    </source>
</reference>
<accession>A0A395NG77</accession>
<dbReference type="AlphaFoldDB" id="A0A395NG77"/>
<evidence type="ECO:0000313" key="2">
    <source>
        <dbReference type="Proteomes" id="UP000266272"/>
    </source>
</evidence>
<dbReference type="Proteomes" id="UP000266272">
    <property type="component" value="Unassembled WGS sequence"/>
</dbReference>
<dbReference type="EMBL" id="PXOA01000484">
    <property type="protein sequence ID" value="RFU75010.1"/>
    <property type="molecule type" value="Genomic_DNA"/>
</dbReference>